<dbReference type="GO" id="GO:0003677">
    <property type="term" value="F:DNA binding"/>
    <property type="evidence" value="ECO:0007669"/>
    <property type="project" value="UniProtKB-KW"/>
</dbReference>
<dbReference type="Pfam" id="PF03221">
    <property type="entry name" value="HTH_Tnp_Tc5"/>
    <property type="match status" value="1"/>
</dbReference>
<dbReference type="PANTHER" id="PTHR19303">
    <property type="entry name" value="TRANSPOSON"/>
    <property type="match status" value="1"/>
</dbReference>
<feature type="region of interest" description="Disordered" evidence="5">
    <location>
        <begin position="386"/>
        <end position="415"/>
    </location>
</feature>
<dbReference type="InterPro" id="IPR006600">
    <property type="entry name" value="HTH_CenpB_DNA-bd_dom"/>
</dbReference>
<keyword evidence="3" id="KW-0539">Nucleus</keyword>
<dbReference type="PROSITE" id="PS50158">
    <property type="entry name" value="ZF_CCHC"/>
    <property type="match status" value="1"/>
</dbReference>
<dbReference type="Gene3D" id="1.10.10.60">
    <property type="entry name" value="Homeodomain-like"/>
    <property type="match status" value="1"/>
</dbReference>
<feature type="domain" description="CCHC-type" evidence="6">
    <location>
        <begin position="523"/>
        <end position="540"/>
    </location>
</feature>
<dbReference type="InterPro" id="IPR009057">
    <property type="entry name" value="Homeodomain-like_sf"/>
</dbReference>
<dbReference type="PROSITE" id="PS51253">
    <property type="entry name" value="HTH_CENPB"/>
    <property type="match status" value="1"/>
</dbReference>
<dbReference type="AlphaFoldDB" id="A0A1B8AA41"/>
<dbReference type="Proteomes" id="UP000091967">
    <property type="component" value="Unassembled WGS sequence"/>
</dbReference>
<dbReference type="InterPro" id="IPR036875">
    <property type="entry name" value="Znf_CCHC_sf"/>
</dbReference>
<dbReference type="InterPro" id="IPR050863">
    <property type="entry name" value="CenT-Element_Derived"/>
</dbReference>
<keyword evidence="4" id="KW-0479">Metal-binding</keyword>
<dbReference type="InterPro" id="IPR007889">
    <property type="entry name" value="HTH_Psq"/>
</dbReference>
<evidence type="ECO:0000313" key="9">
    <source>
        <dbReference type="Proteomes" id="UP000091967"/>
    </source>
</evidence>
<gene>
    <name evidence="8" type="ORF">FPOA_26526</name>
</gene>
<evidence type="ECO:0000256" key="5">
    <source>
        <dbReference type="SAM" id="MobiDB-lite"/>
    </source>
</evidence>
<dbReference type="GO" id="GO:0008270">
    <property type="term" value="F:zinc ion binding"/>
    <property type="evidence" value="ECO:0007669"/>
    <property type="project" value="UniProtKB-KW"/>
</dbReference>
<dbReference type="Pfam" id="PF03184">
    <property type="entry name" value="DDE_1"/>
    <property type="match status" value="1"/>
</dbReference>
<dbReference type="SUPFAM" id="SSF46689">
    <property type="entry name" value="Homeodomain-like"/>
    <property type="match status" value="1"/>
</dbReference>
<keyword evidence="4" id="KW-0862">Zinc</keyword>
<dbReference type="InterPro" id="IPR001878">
    <property type="entry name" value="Znf_CCHC"/>
</dbReference>
<protein>
    <recommendedName>
        <fullName evidence="10">HTH CENPB-type domain-containing protein</fullName>
    </recommendedName>
</protein>
<evidence type="ECO:0000256" key="2">
    <source>
        <dbReference type="ARBA" id="ARBA00023125"/>
    </source>
</evidence>
<accession>A0A1B8AA41</accession>
<dbReference type="EMBL" id="LYXU01000023">
    <property type="protein sequence ID" value="OBS17340.1"/>
    <property type="molecule type" value="Genomic_DNA"/>
</dbReference>
<evidence type="ECO:0000256" key="1">
    <source>
        <dbReference type="ARBA" id="ARBA00004123"/>
    </source>
</evidence>
<dbReference type="GO" id="GO:0005634">
    <property type="term" value="C:nucleus"/>
    <property type="evidence" value="ECO:0007669"/>
    <property type="project" value="UniProtKB-SubCell"/>
</dbReference>
<evidence type="ECO:0000259" key="7">
    <source>
        <dbReference type="PROSITE" id="PS51253"/>
    </source>
</evidence>
<proteinExistence type="predicted"/>
<evidence type="ECO:0008006" key="10">
    <source>
        <dbReference type="Google" id="ProtNLM"/>
    </source>
</evidence>
<dbReference type="InterPro" id="IPR004875">
    <property type="entry name" value="DDE_SF_endonuclease_dom"/>
</dbReference>
<dbReference type="OMA" id="CSGRITH"/>
<keyword evidence="9" id="KW-1185">Reference proteome</keyword>
<name>A0A1B8AA41_FUSPO</name>
<comment type="subcellular location">
    <subcellularLocation>
        <location evidence="1">Nucleus</location>
    </subcellularLocation>
</comment>
<dbReference type="SUPFAM" id="SSF57756">
    <property type="entry name" value="Retrovirus zinc finger-like domains"/>
    <property type="match status" value="1"/>
</dbReference>
<keyword evidence="4" id="KW-0863">Zinc-finger</keyword>
<dbReference type="PANTHER" id="PTHR19303:SF62">
    <property type="entry name" value="HTH CENPB-TYPE DOMAIN-CONTAINING PROTEIN-RELATED"/>
    <property type="match status" value="1"/>
</dbReference>
<evidence type="ECO:0000259" key="6">
    <source>
        <dbReference type="PROSITE" id="PS50158"/>
    </source>
</evidence>
<keyword evidence="2" id="KW-0238">DNA-binding</keyword>
<evidence type="ECO:0000256" key="4">
    <source>
        <dbReference type="PROSITE-ProRule" id="PRU00047"/>
    </source>
</evidence>
<feature type="domain" description="HTH CENPB-type" evidence="7">
    <location>
        <begin position="51"/>
        <end position="120"/>
    </location>
</feature>
<dbReference type="Pfam" id="PF05225">
    <property type="entry name" value="HTH_psq"/>
    <property type="match status" value="1"/>
</dbReference>
<evidence type="ECO:0000256" key="3">
    <source>
        <dbReference type="ARBA" id="ARBA00023242"/>
    </source>
</evidence>
<evidence type="ECO:0000313" key="8">
    <source>
        <dbReference type="EMBL" id="OBS17340.1"/>
    </source>
</evidence>
<organism evidence="8 9">
    <name type="scientific">Fusarium poae</name>
    <dbReference type="NCBI Taxonomy" id="36050"/>
    <lineage>
        <taxon>Eukaryota</taxon>
        <taxon>Fungi</taxon>
        <taxon>Dikarya</taxon>
        <taxon>Ascomycota</taxon>
        <taxon>Pezizomycotina</taxon>
        <taxon>Sordariomycetes</taxon>
        <taxon>Hypocreomycetidae</taxon>
        <taxon>Hypocreales</taxon>
        <taxon>Nectriaceae</taxon>
        <taxon>Fusarium</taxon>
    </lineage>
</organism>
<feature type="compositionally biased region" description="Polar residues" evidence="5">
    <location>
        <begin position="405"/>
        <end position="415"/>
    </location>
</feature>
<comment type="caution">
    <text evidence="8">The sequence shown here is derived from an EMBL/GenBank/DDBJ whole genome shotgun (WGS) entry which is preliminary data.</text>
</comment>
<sequence>MSQSSNEARILLALQALQNDQNLSLRRASGIYKVPFETLRRRQNGIQSRRDSGPNSRRLSDLEEQTIVQFILDLDSRGKPSRIRFVEEMANSLLADRDASPVGKRWAHNFVKRQPELKTRIFRRYDYQRAKCEDPTIIRGWFRLVQNTIAKYGIQPGDTWNFDETGFMMGLIQSGMVVTGSERQGRLKSVQPGNREWITAIPAINAEGQSIPPFIIGSGQYHLANWYRESNLPCDWVIATSQNGWTNNELGLEWLKHFDRSPAKRSVSLYRLLILDGHESHHSVDFERYCQDHKIITLCMPPHASHLLQPLDVGCFSVLKNAYGREIEHLIRCSITHISKTEFFPAFYAAFQATFTESNIQGAFRGAGIYPLDPETVVSKLDIQLRTPTPPGEASQPPSPWVSKTPKTATEAQSQSEYLTRRVIMHKSSSPESIIEAIKSNTKATLAVMHEVVLLRDQVRNLEEANAILSRRRRAKRTRLQKGGAMTVQEASQSIDQIDVNTQVVAESSRSGGRGRSVGPGVRRCGVCGKTGHNARTCQEDIQASGDEYSE</sequence>
<reference evidence="8 9" key="1">
    <citation type="submission" date="2016-06" db="EMBL/GenBank/DDBJ databases">
        <title>Living apart together: crosstalk between the core and supernumerary genomes in a fungal plant pathogen.</title>
        <authorList>
            <person name="Vanheule A."/>
            <person name="Audenaert K."/>
            <person name="Warris S."/>
            <person name="Van De Geest H."/>
            <person name="Schijlen E."/>
            <person name="Hofte M."/>
            <person name="De Saeger S."/>
            <person name="Haesaert G."/>
            <person name="Waalwijk C."/>
            <person name="Van Der Lee T."/>
        </authorList>
    </citation>
    <scope>NUCLEOTIDE SEQUENCE [LARGE SCALE GENOMIC DNA]</scope>
    <source>
        <strain evidence="8 9">2516</strain>
    </source>
</reference>